<feature type="transmembrane region" description="Helical" evidence="8">
    <location>
        <begin position="85"/>
        <end position="104"/>
    </location>
</feature>
<evidence type="ECO:0000259" key="9">
    <source>
        <dbReference type="PROSITE" id="PS50850"/>
    </source>
</evidence>
<dbReference type="PANTHER" id="PTHR23501">
    <property type="entry name" value="MAJOR FACILITATOR SUPERFAMILY"/>
    <property type="match status" value="1"/>
</dbReference>
<dbReference type="GO" id="GO:0005886">
    <property type="term" value="C:plasma membrane"/>
    <property type="evidence" value="ECO:0007669"/>
    <property type="project" value="UniProtKB-SubCell"/>
</dbReference>
<keyword evidence="4" id="KW-1003">Cell membrane</keyword>
<dbReference type="FunFam" id="1.20.1720.10:FF:000004">
    <property type="entry name" value="EmrB/QacA family drug resistance transporter"/>
    <property type="match status" value="1"/>
</dbReference>
<reference evidence="10 11" key="1">
    <citation type="submission" date="2020-01" db="EMBL/GenBank/DDBJ databases">
        <title>Genetics and antimicrobial susceptibilities of Nocardia species isolated from the soil; a comparison with species isolated from humans.</title>
        <authorList>
            <person name="Carrasco G."/>
            <person name="Monzon S."/>
            <person name="Sansegundo M."/>
            <person name="Garcia E."/>
            <person name="Garrido N."/>
            <person name="Medina M.J."/>
            <person name="Villalon P."/>
            <person name="Ramirez-Arocha A.C."/>
            <person name="Jimenez P."/>
            <person name="Cuesta I."/>
            <person name="Valdezate S."/>
        </authorList>
    </citation>
    <scope>NUCLEOTIDE SEQUENCE [LARGE SCALE GENOMIC DNA]</scope>
    <source>
        <strain evidence="10 11">CNM20110639</strain>
    </source>
</reference>
<dbReference type="InterPro" id="IPR011701">
    <property type="entry name" value="MFS"/>
</dbReference>
<dbReference type="RefSeq" id="WP_163828867.1">
    <property type="nucleotide sequence ID" value="NZ_JAAGUZ010000025.1"/>
</dbReference>
<dbReference type="Gene3D" id="1.20.1250.20">
    <property type="entry name" value="MFS general substrate transporter like domains"/>
    <property type="match status" value="1"/>
</dbReference>
<feature type="transmembrane region" description="Helical" evidence="8">
    <location>
        <begin position="21"/>
        <end position="42"/>
    </location>
</feature>
<evidence type="ECO:0000256" key="4">
    <source>
        <dbReference type="ARBA" id="ARBA00022475"/>
    </source>
</evidence>
<name>A0A6P1D4U5_9NOCA</name>
<feature type="transmembrane region" description="Helical" evidence="8">
    <location>
        <begin position="143"/>
        <end position="161"/>
    </location>
</feature>
<evidence type="ECO:0000256" key="8">
    <source>
        <dbReference type="SAM" id="Phobius"/>
    </source>
</evidence>
<comment type="similarity">
    <text evidence="2">Belongs to the major facilitator superfamily. TCR/Tet family.</text>
</comment>
<feature type="transmembrane region" description="Helical" evidence="8">
    <location>
        <begin position="340"/>
        <end position="358"/>
    </location>
</feature>
<feature type="transmembrane region" description="Helical" evidence="8">
    <location>
        <begin position="173"/>
        <end position="195"/>
    </location>
</feature>
<keyword evidence="6 8" id="KW-1133">Transmembrane helix</keyword>
<dbReference type="Gene3D" id="1.20.1720.10">
    <property type="entry name" value="Multidrug resistance protein D"/>
    <property type="match status" value="1"/>
</dbReference>
<keyword evidence="7 8" id="KW-0472">Membrane</keyword>
<dbReference type="PANTHER" id="PTHR23501:SF197">
    <property type="entry name" value="COMD"/>
    <property type="match status" value="1"/>
</dbReference>
<evidence type="ECO:0000256" key="5">
    <source>
        <dbReference type="ARBA" id="ARBA00022692"/>
    </source>
</evidence>
<dbReference type="InterPro" id="IPR036259">
    <property type="entry name" value="MFS_trans_sf"/>
</dbReference>
<feature type="transmembrane region" description="Helical" evidence="8">
    <location>
        <begin position="306"/>
        <end position="328"/>
    </location>
</feature>
<dbReference type="Proteomes" id="UP000468928">
    <property type="component" value="Unassembled WGS sequence"/>
</dbReference>
<feature type="transmembrane region" description="Helical" evidence="8">
    <location>
        <begin position="202"/>
        <end position="222"/>
    </location>
</feature>
<evidence type="ECO:0000256" key="3">
    <source>
        <dbReference type="ARBA" id="ARBA00022448"/>
    </source>
</evidence>
<dbReference type="PRINTS" id="PR01036">
    <property type="entry name" value="TCRTETB"/>
</dbReference>
<dbReference type="AlphaFoldDB" id="A0A6P1D4U5"/>
<evidence type="ECO:0000256" key="6">
    <source>
        <dbReference type="ARBA" id="ARBA00022989"/>
    </source>
</evidence>
<keyword evidence="5 8" id="KW-0812">Transmembrane</keyword>
<dbReference type="GO" id="GO:0022857">
    <property type="term" value="F:transmembrane transporter activity"/>
    <property type="evidence" value="ECO:0007669"/>
    <property type="project" value="InterPro"/>
</dbReference>
<evidence type="ECO:0000256" key="7">
    <source>
        <dbReference type="ARBA" id="ARBA00023136"/>
    </source>
</evidence>
<feature type="transmembrane region" description="Helical" evidence="8">
    <location>
        <begin position="441"/>
        <end position="463"/>
    </location>
</feature>
<organism evidence="10 11">
    <name type="scientific">Nocardia cyriacigeorgica</name>
    <dbReference type="NCBI Taxonomy" id="135487"/>
    <lineage>
        <taxon>Bacteria</taxon>
        <taxon>Bacillati</taxon>
        <taxon>Actinomycetota</taxon>
        <taxon>Actinomycetes</taxon>
        <taxon>Mycobacteriales</taxon>
        <taxon>Nocardiaceae</taxon>
        <taxon>Nocardia</taxon>
    </lineage>
</organism>
<accession>A0A6P1D4U5</accession>
<protein>
    <submittedName>
        <fullName evidence="10">MFS transporter</fullName>
    </submittedName>
</protein>
<proteinExistence type="inferred from homology"/>
<feature type="transmembrane region" description="Helical" evidence="8">
    <location>
        <begin position="364"/>
        <end position="386"/>
    </location>
</feature>
<evidence type="ECO:0000313" key="11">
    <source>
        <dbReference type="Proteomes" id="UP000468928"/>
    </source>
</evidence>
<keyword evidence="3" id="KW-0813">Transport</keyword>
<dbReference type="EMBL" id="JAAGUZ010000025">
    <property type="protein sequence ID" value="NEW45068.1"/>
    <property type="molecule type" value="Genomic_DNA"/>
</dbReference>
<gene>
    <name evidence="10" type="ORF">GV789_11455</name>
</gene>
<dbReference type="SUPFAM" id="SSF103473">
    <property type="entry name" value="MFS general substrate transporter"/>
    <property type="match status" value="1"/>
</dbReference>
<sequence>MSVSVTVDAPVARPSNVAPATAGLAIGMLLSVLDQTIVSIGLPDIAVDFGDVGSLSWIVTCYVHASTATAALYGRLSDRFGRRPVFLAAITIFTVASALCGMAGSLPQLIAFRTLQGIGAGALFTVPTIALAELFPVELRGRVQGAVGAIFAVAAVGGPLLGGVITDAVGWRWIFYINVPLGVLSAVLVAAALRLPRGAHTIRLDVVGSILLLCTVVGILLITELSSGSSPGSAGTTVALGAAAIALLSAFIWWERRTTDPVLPMHLFTGRTTGVVLAATAVLGALMFATIVYLPTYLRSAFGMSATAAGLALNPYVLAFVVTSFVTGTLVTRTGQPRPFLIAGAAVIAVAVGLLGQLGAESAFAVVAVELAMLGLGVGMVMQLLVTVAQNSVAPTDLAAVTAAVLSVRGLGMALGIAVYGRILSHQLDGEPNSATSTAEAIPHTLLLVLPLAAILLLLTIALPHPSRFGGVRS</sequence>
<feature type="transmembrane region" description="Helical" evidence="8">
    <location>
        <begin position="234"/>
        <end position="254"/>
    </location>
</feature>
<dbReference type="PROSITE" id="PS50850">
    <property type="entry name" value="MFS"/>
    <property type="match status" value="1"/>
</dbReference>
<feature type="domain" description="Major facilitator superfamily (MFS) profile" evidence="9">
    <location>
        <begin position="20"/>
        <end position="468"/>
    </location>
</feature>
<comment type="subcellular location">
    <subcellularLocation>
        <location evidence="1">Cell membrane</location>
        <topology evidence="1">Multi-pass membrane protein</topology>
    </subcellularLocation>
</comment>
<dbReference type="Pfam" id="PF07690">
    <property type="entry name" value="MFS_1"/>
    <property type="match status" value="1"/>
</dbReference>
<comment type="caution">
    <text evidence="10">The sequence shown here is derived from an EMBL/GenBank/DDBJ whole genome shotgun (WGS) entry which is preliminary data.</text>
</comment>
<feature type="transmembrane region" description="Helical" evidence="8">
    <location>
        <begin position="398"/>
        <end position="421"/>
    </location>
</feature>
<dbReference type="NCBIfam" id="TIGR00711">
    <property type="entry name" value="efflux_EmrB"/>
    <property type="match status" value="1"/>
</dbReference>
<evidence type="ECO:0000313" key="10">
    <source>
        <dbReference type="EMBL" id="NEW45068.1"/>
    </source>
</evidence>
<feature type="transmembrane region" description="Helical" evidence="8">
    <location>
        <begin position="110"/>
        <end position="131"/>
    </location>
</feature>
<dbReference type="InterPro" id="IPR020846">
    <property type="entry name" value="MFS_dom"/>
</dbReference>
<evidence type="ECO:0000256" key="1">
    <source>
        <dbReference type="ARBA" id="ARBA00004651"/>
    </source>
</evidence>
<evidence type="ECO:0000256" key="2">
    <source>
        <dbReference type="ARBA" id="ARBA00007520"/>
    </source>
</evidence>
<dbReference type="InterPro" id="IPR004638">
    <property type="entry name" value="EmrB-like"/>
</dbReference>
<dbReference type="CDD" id="cd17502">
    <property type="entry name" value="MFS_Azr1_MDR_like"/>
    <property type="match status" value="1"/>
</dbReference>
<feature type="transmembrane region" description="Helical" evidence="8">
    <location>
        <begin position="54"/>
        <end position="73"/>
    </location>
</feature>
<feature type="transmembrane region" description="Helical" evidence="8">
    <location>
        <begin position="275"/>
        <end position="294"/>
    </location>
</feature>